<evidence type="ECO:0000256" key="4">
    <source>
        <dbReference type="ARBA" id="ARBA00022692"/>
    </source>
</evidence>
<evidence type="ECO:0000313" key="10">
    <source>
        <dbReference type="EMBL" id="MFC4891920.1"/>
    </source>
</evidence>
<dbReference type="Pfam" id="PF00854">
    <property type="entry name" value="PTR2"/>
    <property type="match status" value="1"/>
</dbReference>
<feature type="transmembrane region" description="Helical" evidence="9">
    <location>
        <begin position="406"/>
        <end position="425"/>
    </location>
</feature>
<comment type="subcellular location">
    <subcellularLocation>
        <location evidence="1">Cell membrane</location>
        <topology evidence="1">Multi-pass membrane protein</topology>
    </subcellularLocation>
    <subcellularLocation>
        <location evidence="8">Membrane</location>
        <topology evidence="8">Multi-pass membrane protein</topology>
    </subcellularLocation>
</comment>
<keyword evidence="3" id="KW-1003">Cell membrane</keyword>
<evidence type="ECO:0000256" key="1">
    <source>
        <dbReference type="ARBA" id="ARBA00004651"/>
    </source>
</evidence>
<dbReference type="RefSeq" id="WP_119330357.1">
    <property type="nucleotide sequence ID" value="NZ_JBHSJH010000001.1"/>
</dbReference>
<evidence type="ECO:0000256" key="9">
    <source>
        <dbReference type="SAM" id="Phobius"/>
    </source>
</evidence>
<feature type="transmembrane region" description="Helical" evidence="9">
    <location>
        <begin position="171"/>
        <end position="188"/>
    </location>
</feature>
<feature type="transmembrane region" description="Helical" evidence="9">
    <location>
        <begin position="103"/>
        <end position="121"/>
    </location>
</feature>
<dbReference type="InterPro" id="IPR005279">
    <property type="entry name" value="Dipep/tripep_permease"/>
</dbReference>
<keyword evidence="7 9" id="KW-0472">Membrane</keyword>
<dbReference type="CDD" id="cd17346">
    <property type="entry name" value="MFS_DtpA_like"/>
    <property type="match status" value="1"/>
</dbReference>
<dbReference type="EMBL" id="JBHSJH010000001">
    <property type="protein sequence ID" value="MFC4891920.1"/>
    <property type="molecule type" value="Genomic_DNA"/>
</dbReference>
<dbReference type="PANTHER" id="PTHR23517:SF15">
    <property type="entry name" value="PROTON-DEPENDENT OLIGOPEPTIDE FAMILY TRANSPORT PROTEIN"/>
    <property type="match status" value="1"/>
</dbReference>
<dbReference type="NCBIfam" id="TIGR00924">
    <property type="entry name" value="yjdL_sub1_fam"/>
    <property type="match status" value="1"/>
</dbReference>
<feature type="transmembrane region" description="Helical" evidence="9">
    <location>
        <begin position="77"/>
        <end position="97"/>
    </location>
</feature>
<reference evidence="11" key="1">
    <citation type="journal article" date="2019" name="Int. J. Syst. Evol. Microbiol.">
        <title>The Global Catalogue of Microorganisms (GCM) 10K type strain sequencing project: providing services to taxonomists for standard genome sequencing and annotation.</title>
        <authorList>
            <consortium name="The Broad Institute Genomics Platform"/>
            <consortium name="The Broad Institute Genome Sequencing Center for Infectious Disease"/>
            <person name="Wu L."/>
            <person name="Ma J."/>
        </authorList>
    </citation>
    <scope>NUCLEOTIDE SEQUENCE [LARGE SCALE GENOMIC DNA]</scope>
    <source>
        <strain evidence="11">CGMCC 1.13718</strain>
    </source>
</reference>
<dbReference type="Proteomes" id="UP001595926">
    <property type="component" value="Unassembled WGS sequence"/>
</dbReference>
<feature type="transmembrane region" description="Helical" evidence="9">
    <location>
        <begin position="233"/>
        <end position="252"/>
    </location>
</feature>
<evidence type="ECO:0000256" key="7">
    <source>
        <dbReference type="ARBA" id="ARBA00023136"/>
    </source>
</evidence>
<dbReference type="InterPro" id="IPR018456">
    <property type="entry name" value="PTR2_symporter_CS"/>
</dbReference>
<evidence type="ECO:0000256" key="6">
    <source>
        <dbReference type="ARBA" id="ARBA00022989"/>
    </source>
</evidence>
<evidence type="ECO:0000313" key="11">
    <source>
        <dbReference type="Proteomes" id="UP001595926"/>
    </source>
</evidence>
<evidence type="ECO:0000256" key="8">
    <source>
        <dbReference type="RuleBase" id="RU003755"/>
    </source>
</evidence>
<dbReference type="InterPro" id="IPR050171">
    <property type="entry name" value="MFS_Transporters"/>
</dbReference>
<keyword evidence="2 8" id="KW-0813">Transport</keyword>
<feature type="transmembrane region" description="Helical" evidence="9">
    <location>
        <begin position="455"/>
        <end position="477"/>
    </location>
</feature>
<feature type="transmembrane region" description="Helical" evidence="9">
    <location>
        <begin position="208"/>
        <end position="227"/>
    </location>
</feature>
<keyword evidence="6 9" id="KW-1133">Transmembrane helix</keyword>
<feature type="transmembrane region" description="Helical" evidence="9">
    <location>
        <begin position="372"/>
        <end position="394"/>
    </location>
</feature>
<comment type="similarity">
    <text evidence="8">Belongs to the major facilitator superfamily. Proton-dependent oligopeptide transporter (POT/PTR) (TC 2.A.17) family.</text>
</comment>
<dbReference type="InterPro" id="IPR000109">
    <property type="entry name" value="POT_fam"/>
</dbReference>
<dbReference type="Gene3D" id="1.20.1250.20">
    <property type="entry name" value="MFS general substrate transporter like domains"/>
    <property type="match status" value="1"/>
</dbReference>
<dbReference type="PROSITE" id="PS01023">
    <property type="entry name" value="PTR2_2"/>
    <property type="match status" value="1"/>
</dbReference>
<feature type="transmembrane region" description="Helical" evidence="9">
    <location>
        <begin position="12"/>
        <end position="38"/>
    </location>
</feature>
<proteinExistence type="inferred from homology"/>
<feature type="transmembrane region" description="Helical" evidence="9">
    <location>
        <begin position="305"/>
        <end position="327"/>
    </location>
</feature>
<feature type="transmembrane region" description="Helical" evidence="9">
    <location>
        <begin position="142"/>
        <end position="165"/>
    </location>
</feature>
<gene>
    <name evidence="10" type="ORF">ACFPDQ_02525</name>
</gene>
<dbReference type="PANTHER" id="PTHR23517">
    <property type="entry name" value="RESISTANCE PROTEIN MDTM, PUTATIVE-RELATED-RELATED"/>
    <property type="match status" value="1"/>
</dbReference>
<evidence type="ECO:0000256" key="2">
    <source>
        <dbReference type="ARBA" id="ARBA00022448"/>
    </source>
</evidence>
<keyword evidence="5" id="KW-0571">Peptide transport</keyword>
<evidence type="ECO:0000256" key="5">
    <source>
        <dbReference type="ARBA" id="ARBA00022856"/>
    </source>
</evidence>
<name>A0ABV9T9X5_9GAMM</name>
<feature type="transmembrane region" description="Helical" evidence="9">
    <location>
        <begin position="50"/>
        <end position="70"/>
    </location>
</feature>
<evidence type="ECO:0000256" key="3">
    <source>
        <dbReference type="ARBA" id="ARBA00022475"/>
    </source>
</evidence>
<organism evidence="10 11">
    <name type="scientific">Pseudofrancisella aestuarii</name>
    <dbReference type="NCBI Taxonomy" id="2670347"/>
    <lineage>
        <taxon>Bacteria</taxon>
        <taxon>Pseudomonadati</taxon>
        <taxon>Pseudomonadota</taxon>
        <taxon>Gammaproteobacteria</taxon>
        <taxon>Thiotrichales</taxon>
        <taxon>Francisellaceae</taxon>
        <taxon>Pseudofrancisella</taxon>
    </lineage>
</organism>
<keyword evidence="11" id="KW-1185">Reference proteome</keyword>
<comment type="caution">
    <text evidence="10">The sequence shown here is derived from an EMBL/GenBank/DDBJ whole genome shotgun (WGS) entry which is preliminary data.</text>
</comment>
<sequence>MEKVLANKHPKGLWFIIAIYMWEYFSFYGMRALLILYLTQELLLGDHYSYAVYGAFASLVYMTPILGGLAADKLLGFRTAVIIGAILMACGHIIIGIDGKDLLFLGMSFIICGYGYFKSNVPCLLGQLYEKDDPRRDSAFTLLYLGGNIGSICAPVACGVVANIYGWDYGFGLAGVGMLFGLAIFLLGQKYVPKVKPEKISNLGNKSLVWFILVLTIIIVTVSYFALKNQYEIYLITATTIFSVIWYIKIVVSTDIKTRKTLLLIIPFLIFGILFWVFDEQMFTSVELFIERNVDTTLFGYDLPASVFVSINPLSIILGGFFLAWVWKRFKALDDDFGRMIKFVFGFILQLVSFVILIVAAKEAIILGKASAIWVIVSLFFLGLSELFIDPIALSEITGISDKQHSGFLSAVYFLFTGSIAGFIASRFAQMAAFKDVTTSDTNELVTQANLFLELFSHIALIIVGMIVLWLILSLVIKRLK</sequence>
<feature type="transmembrane region" description="Helical" evidence="9">
    <location>
        <begin position="261"/>
        <end position="278"/>
    </location>
</feature>
<keyword evidence="4 8" id="KW-0812">Transmembrane</keyword>
<accession>A0ABV9T9X5</accession>
<dbReference type="SUPFAM" id="SSF103473">
    <property type="entry name" value="MFS general substrate transporter"/>
    <property type="match status" value="1"/>
</dbReference>
<dbReference type="InterPro" id="IPR036259">
    <property type="entry name" value="MFS_trans_sf"/>
</dbReference>
<protein>
    <submittedName>
        <fullName evidence="10">Peptide MFS transporter</fullName>
    </submittedName>
</protein>
<keyword evidence="5" id="KW-0653">Protein transport</keyword>
<feature type="transmembrane region" description="Helical" evidence="9">
    <location>
        <begin position="339"/>
        <end position="360"/>
    </location>
</feature>